<evidence type="ECO:0000256" key="4">
    <source>
        <dbReference type="ARBA" id="ARBA00023002"/>
    </source>
</evidence>
<feature type="non-terminal residue" evidence="10">
    <location>
        <position position="82"/>
    </location>
</feature>
<dbReference type="Gene3D" id="3.40.30.10">
    <property type="entry name" value="Glutaredoxin"/>
    <property type="match status" value="1"/>
</dbReference>
<dbReference type="SUPFAM" id="SSF52833">
    <property type="entry name" value="Thioredoxin-like"/>
    <property type="match status" value="1"/>
</dbReference>
<keyword evidence="3" id="KW-0049">Antioxidant</keyword>
<protein>
    <recommendedName>
        <fullName evidence="7">Thioredoxin-dependent peroxiredoxin Bcp</fullName>
    </recommendedName>
</protein>
<dbReference type="EMBL" id="VIFK01000102">
    <property type="protein sequence ID" value="TQE99015.1"/>
    <property type="molecule type" value="Genomic_DNA"/>
</dbReference>
<evidence type="ECO:0000313" key="10">
    <source>
        <dbReference type="EMBL" id="TQE99015.1"/>
    </source>
</evidence>
<feature type="chain" id="PRO_5021865259" description="Thioredoxin-dependent peroxiredoxin Bcp" evidence="8">
    <location>
        <begin position="23"/>
        <end position="82"/>
    </location>
</feature>
<dbReference type="GO" id="GO:0008379">
    <property type="term" value="F:thioredoxin peroxidase activity"/>
    <property type="evidence" value="ECO:0007669"/>
    <property type="project" value="TreeGrafter"/>
</dbReference>
<evidence type="ECO:0000256" key="1">
    <source>
        <dbReference type="ARBA" id="ARBA00003330"/>
    </source>
</evidence>
<keyword evidence="8" id="KW-0732">Signal</keyword>
<dbReference type="InterPro" id="IPR050924">
    <property type="entry name" value="Peroxiredoxin_BCP/PrxQ"/>
</dbReference>
<dbReference type="InterPro" id="IPR000866">
    <property type="entry name" value="AhpC/TSA"/>
</dbReference>
<reference evidence="10 11" key="1">
    <citation type="submission" date="2019-06" db="EMBL/GenBank/DDBJ databases">
        <title>Metagenome assembled Genome of Spiribacter salinus SL48-SHIP from the microbial mat of Salt Lake 48 (Novosibirsk region, Russia).</title>
        <authorList>
            <person name="Shipova A."/>
            <person name="Rozanov A.S."/>
            <person name="Bryanskaya A.V."/>
            <person name="Peltek S.E."/>
        </authorList>
    </citation>
    <scope>NUCLEOTIDE SEQUENCE [LARGE SCALE GENOMIC DNA]</scope>
    <source>
        <strain evidence="10">SL48-SHIP-2</strain>
    </source>
</reference>
<dbReference type="GO" id="GO:0034599">
    <property type="term" value="P:cellular response to oxidative stress"/>
    <property type="evidence" value="ECO:0007669"/>
    <property type="project" value="TreeGrafter"/>
</dbReference>
<dbReference type="GO" id="GO:0005737">
    <property type="term" value="C:cytoplasm"/>
    <property type="evidence" value="ECO:0007669"/>
    <property type="project" value="TreeGrafter"/>
</dbReference>
<accession>A0A540VQH5</accession>
<keyword evidence="5" id="KW-1015">Disulfide bond</keyword>
<proteinExistence type="predicted"/>
<dbReference type="InterPro" id="IPR036249">
    <property type="entry name" value="Thioredoxin-like_sf"/>
</dbReference>
<comment type="caution">
    <text evidence="10">The sequence shown here is derived from an EMBL/GenBank/DDBJ whole genome shotgun (WGS) entry which is preliminary data.</text>
</comment>
<evidence type="ECO:0000256" key="7">
    <source>
        <dbReference type="ARBA" id="ARBA00042639"/>
    </source>
</evidence>
<feature type="signal peptide" evidence="8">
    <location>
        <begin position="1"/>
        <end position="22"/>
    </location>
</feature>
<organism evidence="10 11">
    <name type="scientific">Spiribacter salinus</name>
    <dbReference type="NCBI Taxonomy" id="1335746"/>
    <lineage>
        <taxon>Bacteria</taxon>
        <taxon>Pseudomonadati</taxon>
        <taxon>Pseudomonadota</taxon>
        <taxon>Gammaproteobacteria</taxon>
        <taxon>Chromatiales</taxon>
        <taxon>Ectothiorhodospiraceae</taxon>
        <taxon>Spiribacter</taxon>
    </lineage>
</organism>
<dbReference type="PANTHER" id="PTHR42801:SF4">
    <property type="entry name" value="AHPC_TSA FAMILY PROTEIN"/>
    <property type="match status" value="1"/>
</dbReference>
<keyword evidence="4" id="KW-0560">Oxidoreductase</keyword>
<evidence type="ECO:0000313" key="11">
    <source>
        <dbReference type="Proteomes" id="UP000315400"/>
    </source>
</evidence>
<feature type="domain" description="Alkyl hydroperoxide reductase subunit C/ Thiol specific antioxidant" evidence="9">
    <location>
        <begin position="25"/>
        <end position="76"/>
    </location>
</feature>
<keyword evidence="2" id="KW-0575">Peroxidase</keyword>
<keyword evidence="6" id="KW-0676">Redox-active center</keyword>
<evidence type="ECO:0000256" key="8">
    <source>
        <dbReference type="SAM" id="SignalP"/>
    </source>
</evidence>
<comment type="function">
    <text evidence="1">Thiol-specific peroxidase that catalyzes the reduction of hydrogen peroxide and organic hydroperoxides to water and alcohols, respectively. Plays a role in cell protection against oxidative stress by detoxifying peroxides and as sensor of hydrogen peroxide-mediated signaling events.</text>
</comment>
<evidence type="ECO:0000256" key="6">
    <source>
        <dbReference type="ARBA" id="ARBA00023284"/>
    </source>
</evidence>
<dbReference type="AlphaFoldDB" id="A0A540VQH5"/>
<gene>
    <name evidence="10" type="ORF">FKY71_10850</name>
</gene>
<name>A0A540VQH5_9GAMM</name>
<dbReference type="PANTHER" id="PTHR42801">
    <property type="entry name" value="THIOREDOXIN-DEPENDENT PEROXIDE REDUCTASE"/>
    <property type="match status" value="1"/>
</dbReference>
<evidence type="ECO:0000256" key="3">
    <source>
        <dbReference type="ARBA" id="ARBA00022862"/>
    </source>
</evidence>
<dbReference type="Proteomes" id="UP000315400">
    <property type="component" value="Unassembled WGS sequence"/>
</dbReference>
<evidence type="ECO:0000259" key="9">
    <source>
        <dbReference type="Pfam" id="PF00578"/>
    </source>
</evidence>
<dbReference type="CDD" id="cd03017">
    <property type="entry name" value="PRX_BCP"/>
    <property type="match status" value="1"/>
</dbReference>
<dbReference type="Pfam" id="PF00578">
    <property type="entry name" value="AhpC-TSA"/>
    <property type="match status" value="1"/>
</dbReference>
<evidence type="ECO:0000256" key="5">
    <source>
        <dbReference type="ARBA" id="ARBA00023157"/>
    </source>
</evidence>
<evidence type="ECO:0000256" key="2">
    <source>
        <dbReference type="ARBA" id="ARBA00022559"/>
    </source>
</evidence>
<sequence>MKFSATVYSTILGLALTATAQAATVGEPAPAFELADQYGETHSLEDFSGQWLVVFFYPKADTPGCTTEACNFRDNIYAIRGA</sequence>
<dbReference type="GO" id="GO:0045454">
    <property type="term" value="P:cell redox homeostasis"/>
    <property type="evidence" value="ECO:0007669"/>
    <property type="project" value="TreeGrafter"/>
</dbReference>